<dbReference type="EMBL" id="JAUTXU010000123">
    <property type="protein sequence ID" value="KAK3706085.1"/>
    <property type="molecule type" value="Genomic_DNA"/>
</dbReference>
<gene>
    <name evidence="1" type="ORF">LTR37_012912</name>
</gene>
<evidence type="ECO:0000313" key="1">
    <source>
        <dbReference type="EMBL" id="KAK3706085.1"/>
    </source>
</evidence>
<reference evidence="1" key="1">
    <citation type="submission" date="2023-07" db="EMBL/GenBank/DDBJ databases">
        <title>Black Yeasts Isolated from many extreme environments.</title>
        <authorList>
            <person name="Coleine C."/>
            <person name="Stajich J.E."/>
            <person name="Selbmann L."/>
        </authorList>
    </citation>
    <scope>NUCLEOTIDE SEQUENCE</scope>
    <source>
        <strain evidence="1">CCFEE 5714</strain>
    </source>
</reference>
<keyword evidence="2" id="KW-1185">Reference proteome</keyword>
<evidence type="ECO:0000313" key="2">
    <source>
        <dbReference type="Proteomes" id="UP001281147"/>
    </source>
</evidence>
<proteinExistence type="predicted"/>
<name>A0ACC3MXW9_9PEZI</name>
<organism evidence="1 2">
    <name type="scientific">Vermiconidia calcicola</name>
    <dbReference type="NCBI Taxonomy" id="1690605"/>
    <lineage>
        <taxon>Eukaryota</taxon>
        <taxon>Fungi</taxon>
        <taxon>Dikarya</taxon>
        <taxon>Ascomycota</taxon>
        <taxon>Pezizomycotina</taxon>
        <taxon>Dothideomycetes</taxon>
        <taxon>Dothideomycetidae</taxon>
        <taxon>Mycosphaerellales</taxon>
        <taxon>Extremaceae</taxon>
        <taxon>Vermiconidia</taxon>
    </lineage>
</organism>
<protein>
    <submittedName>
        <fullName evidence="1">Uncharacterized protein</fullName>
    </submittedName>
</protein>
<sequence length="494" mass="55125">MASPSSPSQANFDNARRRTNTASSIAQSAKDLVLHSDPPPGFIAATAAATSKAPTPGDIRRGSFGQDGWQASERRRSTRSSARRLSNGSRERTGVDGEAHAFTEPFAALTEEPTKMNSDVGRMEKREERAPSTSAEQERTDHERIASINKDQRIYTSGYIPPPKLPWTTSTWIGLKAFWKWFITPFGFLLTLYGLNVVAWGGMLFLLLCNASPYMCWAPIPTPQNRKHMSPVAALSLPGPYYKNCNDINSPRRVWLEIDSQILNALFCVTGFGLVPWRFRDLWYILKYRLTSSKRHGSERKFYGLRVLAGIHRGWFRLPGSETLDILSTREYLSDMNKVNGDTRDDLEAAPSSLSSLPEHDTRLPLPTSKTPSDPPTSVRAPPTKTWKMDFFIWCQVWNTFFQCCLCGFMWGMDRYARPPWSTGLFVALACIIAGVGGFVSFLEGKHVKKVEGVAVAGKEGEGDELRAVKSDATPRESVYADQEKARKALVLGL</sequence>
<dbReference type="Proteomes" id="UP001281147">
    <property type="component" value="Unassembled WGS sequence"/>
</dbReference>
<comment type="caution">
    <text evidence="1">The sequence shown here is derived from an EMBL/GenBank/DDBJ whole genome shotgun (WGS) entry which is preliminary data.</text>
</comment>
<accession>A0ACC3MXW9</accession>